<keyword evidence="11" id="KW-0963">Cytoplasm</keyword>
<dbReference type="HAMAP" id="MF_00160">
    <property type="entry name" value="SerC_aminotrans_5"/>
    <property type="match status" value="1"/>
</dbReference>
<accession>A0ABQ1H1I9</accession>
<comment type="cofactor">
    <cofactor evidence="11">
        <name>pyridoxal 5'-phosphate</name>
        <dbReference type="ChEBI" id="CHEBI:597326"/>
    </cofactor>
    <text evidence="11">Binds 1 pyridoxal phosphate per subunit.</text>
</comment>
<evidence type="ECO:0000256" key="8">
    <source>
        <dbReference type="ARBA" id="ARBA00023299"/>
    </source>
</evidence>
<proteinExistence type="inferred from homology"/>
<comment type="function">
    <text evidence="11">Catalyzes the reversible conversion of 3-phosphohydroxypyruvate to phosphoserine and of 3-hydroxy-2-oxo-4-phosphonooxybutanoate to phosphohydroxythreonine.</text>
</comment>
<dbReference type="NCBIfam" id="NF009112">
    <property type="entry name" value="PRK12462.1"/>
    <property type="match status" value="1"/>
</dbReference>
<dbReference type="InterPro" id="IPR015422">
    <property type="entry name" value="PyrdxlP-dep_Trfase_small"/>
</dbReference>
<comment type="catalytic activity">
    <reaction evidence="9 11">
        <text>4-(phosphooxy)-L-threonine + 2-oxoglutarate = (R)-3-hydroxy-2-oxo-4-phosphooxybutanoate + L-glutamate</text>
        <dbReference type="Rhea" id="RHEA:16573"/>
        <dbReference type="ChEBI" id="CHEBI:16810"/>
        <dbReference type="ChEBI" id="CHEBI:29985"/>
        <dbReference type="ChEBI" id="CHEBI:58452"/>
        <dbReference type="ChEBI" id="CHEBI:58538"/>
        <dbReference type="EC" id="2.6.1.52"/>
    </reaction>
</comment>
<feature type="binding site" evidence="11">
    <location>
        <position position="155"/>
    </location>
    <ligand>
        <name>pyridoxal 5'-phosphate</name>
        <dbReference type="ChEBI" id="CHEBI:597326"/>
    </ligand>
</feature>
<sequence>MISRNALNFSGGPGALPEVVLAQVEAAINDVPEVGLSILGISHRSDWFASVVEETENNIRTLLGLSKDFHILFLQGGATQQFSMVPMTLLRGKTQAAEYLDTGYWSSKVITEARREGPVKVLWSGESCHFNRLPADDELAFSPDAPYLHYVSNETVEGLQFQRVLGRDDVPRVCDMSSDFLSKPCDANKFSVIYAHAQKNIGPAGVTIVLVHDTVVKASPEELPSFLNYRRQVESHSNLNTPPVFAIYVVLLVTRWLLNDVGGLDNMAQTNRHKAELLYAMLDNSDGFYNGWSSKEDRSQMNVAFTLPDEQLEKKFLAESQKAGFSGLAGHRAIGGIRASIYNALSLPAAEKLTNFMDDFMRNNRKSSK</sequence>
<evidence type="ECO:0000256" key="4">
    <source>
        <dbReference type="ARBA" id="ARBA00022605"/>
    </source>
</evidence>
<keyword evidence="4 11" id="KW-0028">Amino-acid biosynthesis</keyword>
<dbReference type="NCBIfam" id="NF003764">
    <property type="entry name" value="PRK05355.1"/>
    <property type="match status" value="1"/>
</dbReference>
<evidence type="ECO:0000256" key="10">
    <source>
        <dbReference type="ARBA" id="ARBA00049007"/>
    </source>
</evidence>
<gene>
    <name evidence="13" type="primary">serC-2</name>
    <name evidence="11" type="synonym">serC</name>
    <name evidence="13" type="ORF">GCM10011328_32700</name>
</gene>
<comment type="pathway">
    <text evidence="1 11">Amino-acid biosynthesis; L-serine biosynthesis; L-serine from 3-phospho-D-glycerate: step 2/3.</text>
</comment>
<organism evidence="13 14">
    <name type="scientific">Hafnia psychrotolerans</name>
    <dbReference type="NCBI Taxonomy" id="1477018"/>
    <lineage>
        <taxon>Bacteria</taxon>
        <taxon>Pseudomonadati</taxon>
        <taxon>Pseudomonadota</taxon>
        <taxon>Gammaproteobacteria</taxon>
        <taxon>Enterobacterales</taxon>
        <taxon>Hafniaceae</taxon>
        <taxon>Hafnia</taxon>
    </lineage>
</organism>
<comment type="subunit">
    <text evidence="11">Homodimer.</text>
</comment>
<dbReference type="InterPro" id="IPR000192">
    <property type="entry name" value="Aminotrans_V_dom"/>
</dbReference>
<feature type="binding site" evidence="11">
    <location>
        <begin position="78"/>
        <end position="79"/>
    </location>
    <ligand>
        <name>pyridoxal 5'-phosphate</name>
        <dbReference type="ChEBI" id="CHEBI:597326"/>
    </ligand>
</feature>
<comment type="catalytic activity">
    <reaction evidence="10 11">
        <text>O-phospho-L-serine + 2-oxoglutarate = 3-phosphooxypyruvate + L-glutamate</text>
        <dbReference type="Rhea" id="RHEA:14329"/>
        <dbReference type="ChEBI" id="CHEBI:16810"/>
        <dbReference type="ChEBI" id="CHEBI:18110"/>
        <dbReference type="ChEBI" id="CHEBI:29985"/>
        <dbReference type="ChEBI" id="CHEBI:57524"/>
        <dbReference type="EC" id="2.6.1.52"/>
    </reaction>
</comment>
<evidence type="ECO:0000256" key="1">
    <source>
        <dbReference type="ARBA" id="ARBA00005099"/>
    </source>
</evidence>
<dbReference type="EMBL" id="BMFZ01000009">
    <property type="protein sequence ID" value="GGA54666.1"/>
    <property type="molecule type" value="Genomic_DNA"/>
</dbReference>
<dbReference type="Proteomes" id="UP000627464">
    <property type="component" value="Unassembled WGS sequence"/>
</dbReference>
<evidence type="ECO:0000256" key="3">
    <source>
        <dbReference type="ARBA" id="ARBA00022576"/>
    </source>
</evidence>
<dbReference type="Gene3D" id="3.40.640.10">
    <property type="entry name" value="Type I PLP-dependent aspartate aminotransferase-like (Major domain)"/>
    <property type="match status" value="1"/>
</dbReference>
<dbReference type="InterPro" id="IPR022278">
    <property type="entry name" value="Pser_aminoTfrase"/>
</dbReference>
<dbReference type="RefSeq" id="WP_188474607.1">
    <property type="nucleotide sequence ID" value="NZ_BMFZ01000009.1"/>
</dbReference>
<dbReference type="InterPro" id="IPR015421">
    <property type="entry name" value="PyrdxlP-dep_Trfase_major"/>
</dbReference>
<feature type="binding site" evidence="11">
    <location>
        <position position="44"/>
    </location>
    <ligand>
        <name>L-glutamate</name>
        <dbReference type="ChEBI" id="CHEBI:29985"/>
    </ligand>
</feature>
<dbReference type="PANTHER" id="PTHR43247:SF1">
    <property type="entry name" value="PHOSPHOSERINE AMINOTRANSFERASE"/>
    <property type="match status" value="1"/>
</dbReference>
<evidence type="ECO:0000256" key="9">
    <source>
        <dbReference type="ARBA" id="ARBA00047630"/>
    </source>
</evidence>
<evidence type="ECO:0000256" key="7">
    <source>
        <dbReference type="ARBA" id="ARBA00023096"/>
    </source>
</evidence>
<evidence type="ECO:0000256" key="5">
    <source>
        <dbReference type="ARBA" id="ARBA00022679"/>
    </source>
</evidence>
<feature type="binding site" evidence="11">
    <location>
        <begin position="240"/>
        <end position="241"/>
    </location>
    <ligand>
        <name>pyridoxal 5'-phosphate</name>
        <dbReference type="ChEBI" id="CHEBI:597326"/>
    </ligand>
</feature>
<keyword evidence="3 11" id="KW-0032">Aminotransferase</keyword>
<dbReference type="PIRSF" id="PIRSF000525">
    <property type="entry name" value="SerC"/>
    <property type="match status" value="1"/>
</dbReference>
<keyword evidence="7 11" id="KW-0664">Pyridoxine biosynthesis</keyword>
<keyword evidence="8 11" id="KW-0718">Serine biosynthesis</keyword>
<evidence type="ECO:0000256" key="2">
    <source>
        <dbReference type="ARBA" id="ARBA00006904"/>
    </source>
</evidence>
<evidence type="ECO:0000259" key="12">
    <source>
        <dbReference type="Pfam" id="PF00266"/>
    </source>
</evidence>
<comment type="caution">
    <text evidence="11">Lacks conserved residue(s) required for the propagation of feature annotation.</text>
</comment>
<keyword evidence="5 11" id="KW-0808">Transferase</keyword>
<dbReference type="Gene3D" id="3.90.1150.10">
    <property type="entry name" value="Aspartate Aminotransferase, domain 1"/>
    <property type="match status" value="1"/>
</dbReference>
<evidence type="ECO:0000313" key="14">
    <source>
        <dbReference type="Proteomes" id="UP000627464"/>
    </source>
</evidence>
<dbReference type="SUPFAM" id="SSF53383">
    <property type="entry name" value="PLP-dependent transferases"/>
    <property type="match status" value="1"/>
</dbReference>
<reference evidence="14" key="1">
    <citation type="journal article" date="2019" name="Int. J. Syst. Evol. Microbiol.">
        <title>The Global Catalogue of Microorganisms (GCM) 10K type strain sequencing project: providing services to taxonomists for standard genome sequencing and annotation.</title>
        <authorList>
            <consortium name="The Broad Institute Genomics Platform"/>
            <consortium name="The Broad Institute Genome Sequencing Center for Infectious Disease"/>
            <person name="Wu L."/>
            <person name="Ma J."/>
        </authorList>
    </citation>
    <scope>NUCLEOTIDE SEQUENCE [LARGE SCALE GENOMIC DNA]</scope>
    <source>
        <strain evidence="14">CGMCC 1.12806</strain>
    </source>
</reference>
<dbReference type="GO" id="GO:0008483">
    <property type="term" value="F:transaminase activity"/>
    <property type="evidence" value="ECO:0007669"/>
    <property type="project" value="UniProtKB-KW"/>
</dbReference>
<dbReference type="Pfam" id="PF00266">
    <property type="entry name" value="Aminotran_5"/>
    <property type="match status" value="1"/>
</dbReference>
<evidence type="ECO:0000256" key="11">
    <source>
        <dbReference type="HAMAP-Rule" id="MF_00160"/>
    </source>
</evidence>
<evidence type="ECO:0000256" key="6">
    <source>
        <dbReference type="ARBA" id="ARBA00022898"/>
    </source>
</evidence>
<comment type="similarity">
    <text evidence="2 11">Belongs to the class-V pyridoxal-phosphate-dependent aminotransferase family. SerC subfamily.</text>
</comment>
<comment type="pathway">
    <text evidence="11">Cofactor biosynthesis; pyridoxine 5'-phosphate biosynthesis; pyridoxine 5'-phosphate from D-erythrose 4-phosphate: step 3/5.</text>
</comment>
<feature type="domain" description="Aminotransferase class V" evidence="12">
    <location>
        <begin position="8"/>
        <end position="344"/>
    </location>
</feature>
<comment type="subcellular location">
    <subcellularLocation>
        <location evidence="11">Cytoplasm</location>
    </subcellularLocation>
</comment>
<keyword evidence="14" id="KW-1185">Reference proteome</keyword>
<comment type="caution">
    <text evidence="13">The sequence shown here is derived from an EMBL/GenBank/DDBJ whole genome shotgun (WGS) entry which is preliminary data.</text>
</comment>
<protein>
    <recommendedName>
        <fullName evidence="11">Phosphoserine aminotransferase</fullName>
        <ecNumber evidence="11">2.6.1.52</ecNumber>
    </recommendedName>
    <alternativeName>
        <fullName evidence="11">Phosphohydroxythreonine aminotransferase</fullName>
        <shortName evidence="11">PSAT</shortName>
    </alternativeName>
</protein>
<feature type="binding site" evidence="11">
    <location>
        <position position="198"/>
    </location>
    <ligand>
        <name>pyridoxal 5'-phosphate</name>
        <dbReference type="ChEBI" id="CHEBI:597326"/>
    </ligand>
</feature>
<name>A0ABQ1H1I9_9GAMM</name>
<feature type="binding site" evidence="11">
    <location>
        <position position="105"/>
    </location>
    <ligand>
        <name>pyridoxal 5'-phosphate</name>
        <dbReference type="ChEBI" id="CHEBI:597326"/>
    </ligand>
</feature>
<feature type="binding site" evidence="11">
    <location>
        <position position="175"/>
    </location>
    <ligand>
        <name>pyridoxal 5'-phosphate</name>
        <dbReference type="ChEBI" id="CHEBI:597326"/>
    </ligand>
</feature>
<feature type="modified residue" description="N6-(pyridoxal phosphate)lysine" evidence="11">
    <location>
        <position position="199"/>
    </location>
</feature>
<keyword evidence="6 11" id="KW-0663">Pyridoxal phosphate</keyword>
<dbReference type="PANTHER" id="PTHR43247">
    <property type="entry name" value="PHOSPHOSERINE AMINOTRANSFERASE"/>
    <property type="match status" value="1"/>
</dbReference>
<dbReference type="EC" id="2.6.1.52" evidence="11"/>
<evidence type="ECO:0000313" key="13">
    <source>
        <dbReference type="EMBL" id="GGA54666.1"/>
    </source>
</evidence>
<dbReference type="InterPro" id="IPR015424">
    <property type="entry name" value="PyrdxlP-dep_Trfase"/>
</dbReference>